<dbReference type="SUPFAM" id="SSF48452">
    <property type="entry name" value="TPR-like"/>
    <property type="match status" value="1"/>
</dbReference>
<keyword evidence="4 6" id="KW-0238">DNA-binding</keyword>
<dbReference type="InterPro" id="IPR036388">
    <property type="entry name" value="WH-like_DNA-bd_sf"/>
</dbReference>
<dbReference type="InterPro" id="IPR011990">
    <property type="entry name" value="TPR-like_helical_dom_sf"/>
</dbReference>
<proteinExistence type="inferred from homology"/>
<evidence type="ECO:0000256" key="4">
    <source>
        <dbReference type="ARBA" id="ARBA00023125"/>
    </source>
</evidence>
<comment type="caution">
    <text evidence="8">The sequence shown here is derived from an EMBL/GenBank/DDBJ whole genome shotgun (WGS) entry which is preliminary data.</text>
</comment>
<evidence type="ECO:0000313" key="9">
    <source>
        <dbReference type="Proteomes" id="UP000664167"/>
    </source>
</evidence>
<dbReference type="Gene3D" id="1.25.40.10">
    <property type="entry name" value="Tetratricopeptide repeat domain"/>
    <property type="match status" value="1"/>
</dbReference>
<reference evidence="8" key="1">
    <citation type="submission" date="2021-03" db="EMBL/GenBank/DDBJ databases">
        <title>Streptomyces poriferae sp. nov., a novel marine sponge-derived Actinobacteria species with anti-MRSA activity.</title>
        <authorList>
            <person name="Sandoval-Powers M."/>
            <person name="Kralova S."/>
            <person name="Nguyen G.-S."/>
            <person name="Fawwal D."/>
            <person name="Degnes K."/>
            <person name="Klinkenberg G."/>
            <person name="Sletta H."/>
            <person name="Wentzel A."/>
            <person name="Liles M.R."/>
        </authorList>
    </citation>
    <scope>NUCLEOTIDE SEQUENCE</scope>
    <source>
        <strain evidence="8">DSM 41794</strain>
    </source>
</reference>
<evidence type="ECO:0000259" key="7">
    <source>
        <dbReference type="PROSITE" id="PS51755"/>
    </source>
</evidence>
<accession>A0A939JK57</accession>
<dbReference type="AlphaFoldDB" id="A0A939JK57"/>
<dbReference type="EMBL" id="JAFLRJ010000563">
    <property type="protein sequence ID" value="MBO0517278.1"/>
    <property type="molecule type" value="Genomic_DNA"/>
</dbReference>
<comment type="similarity">
    <text evidence="1">Belongs to the AfsR/DnrI/RedD regulatory family.</text>
</comment>
<protein>
    <submittedName>
        <fullName evidence="8">AfsR/SARP family transcriptional regulator</fullName>
    </submittedName>
</protein>
<keyword evidence="9" id="KW-1185">Reference proteome</keyword>
<name>A0A939JK57_9ACTN</name>
<dbReference type="InterPro" id="IPR051677">
    <property type="entry name" value="AfsR-DnrI-RedD_regulator"/>
</dbReference>
<dbReference type="Proteomes" id="UP000664167">
    <property type="component" value="Unassembled WGS sequence"/>
</dbReference>
<dbReference type="CDD" id="cd15831">
    <property type="entry name" value="BTAD"/>
    <property type="match status" value="1"/>
</dbReference>
<dbReference type="PROSITE" id="PS51755">
    <property type="entry name" value="OMPR_PHOB"/>
    <property type="match status" value="1"/>
</dbReference>
<dbReference type="GO" id="GO:0003677">
    <property type="term" value="F:DNA binding"/>
    <property type="evidence" value="ECO:0007669"/>
    <property type="project" value="UniProtKB-UniRule"/>
</dbReference>
<dbReference type="SMART" id="SM00862">
    <property type="entry name" value="Trans_reg_C"/>
    <property type="match status" value="1"/>
</dbReference>
<dbReference type="InterPro" id="IPR016032">
    <property type="entry name" value="Sig_transdc_resp-reg_C-effctor"/>
</dbReference>
<feature type="non-terminal residue" evidence="8">
    <location>
        <position position="217"/>
    </location>
</feature>
<dbReference type="Pfam" id="PF03704">
    <property type="entry name" value="BTAD"/>
    <property type="match status" value="1"/>
</dbReference>
<gene>
    <name evidence="8" type="ORF">J0695_36795</name>
</gene>
<keyword evidence="3" id="KW-0805">Transcription regulation</keyword>
<keyword evidence="2" id="KW-0902">Two-component regulatory system</keyword>
<dbReference type="InterPro" id="IPR005158">
    <property type="entry name" value="BTAD"/>
</dbReference>
<dbReference type="SUPFAM" id="SSF46894">
    <property type="entry name" value="C-terminal effector domain of the bipartite response regulators"/>
    <property type="match status" value="1"/>
</dbReference>
<feature type="domain" description="OmpR/PhoB-type" evidence="7">
    <location>
        <begin position="1"/>
        <end position="90"/>
    </location>
</feature>
<evidence type="ECO:0000256" key="5">
    <source>
        <dbReference type="ARBA" id="ARBA00023163"/>
    </source>
</evidence>
<sequence length="217" mass="23715">MRFGVLGTVTVWDGDGEPVRVPEVKVRALLADLLVHEGRPVSADRLIDDLWGDAPPGRPANALQAKVSQLRRALGRDRVVHQAPGYRLRVDAAAGDELDAELFRALVERARRESDPAARAALFGEALGLWRGPAFADFADEDFVRGAVRRLVEERLAAVEERASARLEVGEFAAVAGELAEVVALHPLRERLRGVQIRALYLAGRQSEALASYGEVR</sequence>
<organism evidence="8 9">
    <name type="scientific">Streptomyces beijiangensis</name>
    <dbReference type="NCBI Taxonomy" id="163361"/>
    <lineage>
        <taxon>Bacteria</taxon>
        <taxon>Bacillati</taxon>
        <taxon>Actinomycetota</taxon>
        <taxon>Actinomycetes</taxon>
        <taxon>Kitasatosporales</taxon>
        <taxon>Streptomycetaceae</taxon>
        <taxon>Streptomyces</taxon>
    </lineage>
</organism>
<dbReference type="InterPro" id="IPR001867">
    <property type="entry name" value="OmpR/PhoB-type_DNA-bd"/>
</dbReference>
<dbReference type="SMART" id="SM01043">
    <property type="entry name" value="BTAD"/>
    <property type="match status" value="1"/>
</dbReference>
<evidence type="ECO:0000256" key="3">
    <source>
        <dbReference type="ARBA" id="ARBA00023015"/>
    </source>
</evidence>
<evidence type="ECO:0000256" key="1">
    <source>
        <dbReference type="ARBA" id="ARBA00005820"/>
    </source>
</evidence>
<evidence type="ECO:0000256" key="2">
    <source>
        <dbReference type="ARBA" id="ARBA00023012"/>
    </source>
</evidence>
<dbReference type="Gene3D" id="1.10.10.10">
    <property type="entry name" value="Winged helix-like DNA-binding domain superfamily/Winged helix DNA-binding domain"/>
    <property type="match status" value="1"/>
</dbReference>
<dbReference type="Pfam" id="PF00486">
    <property type="entry name" value="Trans_reg_C"/>
    <property type="match status" value="1"/>
</dbReference>
<dbReference type="RefSeq" id="WP_206969108.1">
    <property type="nucleotide sequence ID" value="NZ_JAFLRJ010000563.1"/>
</dbReference>
<evidence type="ECO:0000256" key="6">
    <source>
        <dbReference type="PROSITE-ProRule" id="PRU01091"/>
    </source>
</evidence>
<dbReference type="GO" id="GO:0006355">
    <property type="term" value="P:regulation of DNA-templated transcription"/>
    <property type="evidence" value="ECO:0007669"/>
    <property type="project" value="InterPro"/>
</dbReference>
<keyword evidence="5" id="KW-0804">Transcription</keyword>
<dbReference type="GO" id="GO:0000160">
    <property type="term" value="P:phosphorelay signal transduction system"/>
    <property type="evidence" value="ECO:0007669"/>
    <property type="project" value="UniProtKB-KW"/>
</dbReference>
<evidence type="ECO:0000313" key="8">
    <source>
        <dbReference type="EMBL" id="MBO0517278.1"/>
    </source>
</evidence>
<dbReference type="PANTHER" id="PTHR35807:SF1">
    <property type="entry name" value="TRANSCRIPTIONAL REGULATOR REDD"/>
    <property type="match status" value="1"/>
</dbReference>
<dbReference type="PANTHER" id="PTHR35807">
    <property type="entry name" value="TRANSCRIPTIONAL REGULATOR REDD-RELATED"/>
    <property type="match status" value="1"/>
</dbReference>
<feature type="DNA-binding region" description="OmpR/PhoB-type" evidence="6">
    <location>
        <begin position="1"/>
        <end position="90"/>
    </location>
</feature>